<keyword evidence="3" id="KW-0677">Repeat</keyword>
<name>U5ESS1_9DIPT</name>
<evidence type="ECO:0000256" key="7">
    <source>
        <dbReference type="SAM" id="MobiDB-lite"/>
    </source>
</evidence>
<comment type="similarity">
    <text evidence="2">Belongs to the NASP family.</text>
</comment>
<feature type="region of interest" description="Disordered" evidence="7">
    <location>
        <begin position="309"/>
        <end position="390"/>
    </location>
</feature>
<organism evidence="8">
    <name type="scientific">Corethrella appendiculata</name>
    <dbReference type="NCBI Taxonomy" id="1370023"/>
    <lineage>
        <taxon>Eukaryota</taxon>
        <taxon>Metazoa</taxon>
        <taxon>Ecdysozoa</taxon>
        <taxon>Arthropoda</taxon>
        <taxon>Hexapoda</taxon>
        <taxon>Insecta</taxon>
        <taxon>Pterygota</taxon>
        <taxon>Neoptera</taxon>
        <taxon>Endopterygota</taxon>
        <taxon>Diptera</taxon>
        <taxon>Nematocera</taxon>
        <taxon>Culicoidea</taxon>
        <taxon>Chaoboridae</taxon>
        <taxon>Corethrella</taxon>
    </lineage>
</organism>
<dbReference type="Gene3D" id="1.25.40.10">
    <property type="entry name" value="Tetratricopeptide repeat domain"/>
    <property type="match status" value="1"/>
</dbReference>
<comment type="subcellular location">
    <subcellularLocation>
        <location evidence="1">Nucleus</location>
    </subcellularLocation>
</comment>
<dbReference type="GO" id="GO:0005654">
    <property type="term" value="C:nucleoplasm"/>
    <property type="evidence" value="ECO:0007669"/>
    <property type="project" value="TreeGrafter"/>
</dbReference>
<evidence type="ECO:0000256" key="6">
    <source>
        <dbReference type="SAM" id="Coils"/>
    </source>
</evidence>
<dbReference type="PANTHER" id="PTHR15081">
    <property type="entry name" value="NUCLEAR AUTOANTIGENIC SPERM PROTEIN NASP -RELATED"/>
    <property type="match status" value="1"/>
</dbReference>
<dbReference type="GO" id="GO:0042393">
    <property type="term" value="F:histone binding"/>
    <property type="evidence" value="ECO:0007669"/>
    <property type="project" value="TreeGrafter"/>
</dbReference>
<dbReference type="EMBL" id="GANO01003104">
    <property type="protein sequence ID" value="JAB56767.1"/>
    <property type="molecule type" value="mRNA"/>
</dbReference>
<dbReference type="InterPro" id="IPR019734">
    <property type="entry name" value="TPR_rpt"/>
</dbReference>
<feature type="compositionally biased region" description="Acidic residues" evidence="7">
    <location>
        <begin position="68"/>
        <end position="108"/>
    </location>
</feature>
<sequence>KAKELFGRGSRNYLMKLYSDAADDLSEACSLFSEVHGPTADECGLPYLLYAKSLIALGTEENKLIVPGEDENEEEDDDDENADEEDGAEDEKNDDEKTEDEKPTEDDASNDKKESETNGEKKEECAADEPQPGPSTSNGTNGTANEEEDEDKPNLEVAWEILELAVKIFENQNEKAYENLVESLSELAGISFENSHFEYAINDYNKALVVFEKIPNGNKRIAAEIHFKIGLSHFMLNVFDKAIDSFTIASDVFDKLIEIEKAKEETAETKAAIKDLEETKQEILNKITEVQETKQTSIEEVKRELSKLIKGDTENGGEASGSSSHSAGISSGEKSSSAESAEKPKATDISHLVKRKKPDTVSSDVETGSPAKKIATEVSSTNGDAEKSSS</sequence>
<keyword evidence="5" id="KW-0539">Nucleus</keyword>
<keyword evidence="4" id="KW-0802">TPR repeat</keyword>
<dbReference type="PANTHER" id="PTHR15081:SF1">
    <property type="entry name" value="NUCLEAR AUTOANTIGENIC SPERM PROTEIN"/>
    <property type="match status" value="1"/>
</dbReference>
<reference evidence="8" key="1">
    <citation type="journal article" date="2014" name="Insect Biochem. Mol. Biol.">
        <title>An insight into the sialome of the frog biting fly, Corethrella appendiculata.</title>
        <authorList>
            <person name="Ribeiro J.M.C."/>
            <person name="Chagas A.C."/>
            <person name="Pham V.M."/>
            <person name="Lounibos L.P."/>
            <person name="Calvo E."/>
        </authorList>
    </citation>
    <scope>NUCLEOTIDE SEQUENCE</scope>
    <source>
        <tissue evidence="8">Salivary glands</tissue>
    </source>
</reference>
<dbReference type="GO" id="GO:0006335">
    <property type="term" value="P:DNA replication-dependent chromatin assembly"/>
    <property type="evidence" value="ECO:0007669"/>
    <property type="project" value="TreeGrafter"/>
</dbReference>
<dbReference type="InterPro" id="IPR051730">
    <property type="entry name" value="NASP-like"/>
</dbReference>
<dbReference type="SMART" id="SM00028">
    <property type="entry name" value="TPR"/>
    <property type="match status" value="3"/>
</dbReference>
<dbReference type="GO" id="GO:0034080">
    <property type="term" value="P:CENP-A containing chromatin assembly"/>
    <property type="evidence" value="ECO:0007669"/>
    <property type="project" value="TreeGrafter"/>
</dbReference>
<dbReference type="SUPFAM" id="SSF48452">
    <property type="entry name" value="TPR-like"/>
    <property type="match status" value="1"/>
</dbReference>
<feature type="compositionally biased region" description="Basic and acidic residues" evidence="7">
    <location>
        <begin position="109"/>
        <end position="125"/>
    </location>
</feature>
<evidence type="ECO:0000256" key="3">
    <source>
        <dbReference type="ARBA" id="ARBA00022737"/>
    </source>
</evidence>
<proteinExistence type="evidence at transcript level"/>
<evidence type="ECO:0000256" key="2">
    <source>
        <dbReference type="ARBA" id="ARBA00008402"/>
    </source>
</evidence>
<evidence type="ECO:0000313" key="8">
    <source>
        <dbReference type="EMBL" id="JAB56767.1"/>
    </source>
</evidence>
<feature type="compositionally biased region" description="Low complexity" evidence="7">
    <location>
        <begin position="316"/>
        <end position="339"/>
    </location>
</feature>
<evidence type="ECO:0000256" key="4">
    <source>
        <dbReference type="ARBA" id="ARBA00022803"/>
    </source>
</evidence>
<feature type="non-terminal residue" evidence="8">
    <location>
        <position position="1"/>
    </location>
</feature>
<dbReference type="InterPro" id="IPR011990">
    <property type="entry name" value="TPR-like_helical_dom_sf"/>
</dbReference>
<dbReference type="AlphaFoldDB" id="U5ESS1"/>
<accession>U5ESS1</accession>
<feature type="coiled-coil region" evidence="6">
    <location>
        <begin position="259"/>
        <end position="296"/>
    </location>
</feature>
<feature type="region of interest" description="Disordered" evidence="7">
    <location>
        <begin position="65"/>
        <end position="153"/>
    </location>
</feature>
<protein>
    <submittedName>
        <fullName evidence="8">Putative nucleus</fullName>
    </submittedName>
</protein>
<evidence type="ECO:0000256" key="5">
    <source>
        <dbReference type="ARBA" id="ARBA00023242"/>
    </source>
</evidence>
<keyword evidence="6" id="KW-0175">Coiled coil</keyword>
<feature type="compositionally biased region" description="Polar residues" evidence="7">
    <location>
        <begin position="134"/>
        <end position="144"/>
    </location>
</feature>
<evidence type="ECO:0000256" key="1">
    <source>
        <dbReference type="ARBA" id="ARBA00004123"/>
    </source>
</evidence>